<dbReference type="PANTHER" id="PTHR46796:SF6">
    <property type="entry name" value="ARAC SUBFAMILY"/>
    <property type="match status" value="1"/>
</dbReference>
<dbReference type="GO" id="GO:0043565">
    <property type="term" value="F:sequence-specific DNA binding"/>
    <property type="evidence" value="ECO:0007669"/>
    <property type="project" value="InterPro"/>
</dbReference>
<evidence type="ECO:0000256" key="1">
    <source>
        <dbReference type="ARBA" id="ARBA00023015"/>
    </source>
</evidence>
<feature type="domain" description="HTH araC/xylS-type" evidence="4">
    <location>
        <begin position="214"/>
        <end position="313"/>
    </location>
</feature>
<dbReference type="OrthoDB" id="9799345at2"/>
<dbReference type="PRINTS" id="PR00032">
    <property type="entry name" value="HTHARAC"/>
</dbReference>
<gene>
    <name evidence="5" type="ORF">EAH68_06350</name>
</gene>
<dbReference type="SUPFAM" id="SSF46689">
    <property type="entry name" value="Homeodomain-like"/>
    <property type="match status" value="1"/>
</dbReference>
<evidence type="ECO:0000256" key="2">
    <source>
        <dbReference type="ARBA" id="ARBA00023125"/>
    </source>
</evidence>
<proteinExistence type="predicted"/>
<evidence type="ECO:0000313" key="5">
    <source>
        <dbReference type="EMBL" id="RSZ63851.1"/>
    </source>
</evidence>
<evidence type="ECO:0000256" key="3">
    <source>
        <dbReference type="ARBA" id="ARBA00023163"/>
    </source>
</evidence>
<dbReference type="Gene3D" id="1.10.10.60">
    <property type="entry name" value="Homeodomain-like"/>
    <property type="match status" value="1"/>
</dbReference>
<dbReference type="GO" id="GO:0003700">
    <property type="term" value="F:DNA-binding transcription factor activity"/>
    <property type="evidence" value="ECO:0007669"/>
    <property type="project" value="InterPro"/>
</dbReference>
<dbReference type="Pfam" id="PF12833">
    <property type="entry name" value="HTH_18"/>
    <property type="match status" value="1"/>
</dbReference>
<dbReference type="PANTHER" id="PTHR46796">
    <property type="entry name" value="HTH-TYPE TRANSCRIPTIONAL ACTIVATOR RHAS-RELATED"/>
    <property type="match status" value="1"/>
</dbReference>
<keyword evidence="1" id="KW-0805">Transcription regulation</keyword>
<dbReference type="EMBL" id="RXHJ01000006">
    <property type="protein sequence ID" value="RSZ63851.1"/>
    <property type="molecule type" value="Genomic_DNA"/>
</dbReference>
<evidence type="ECO:0000259" key="4">
    <source>
        <dbReference type="PROSITE" id="PS01124"/>
    </source>
</evidence>
<dbReference type="InterPro" id="IPR018062">
    <property type="entry name" value="HTH_AraC-typ_CS"/>
</dbReference>
<dbReference type="InterPro" id="IPR035418">
    <property type="entry name" value="AraC-bd_2"/>
</dbReference>
<reference evidence="5 6" key="1">
    <citation type="submission" date="2018-12" db="EMBL/GenBank/DDBJ databases">
        <title>YIM 101343 draft genome.</title>
        <authorList>
            <person name="Chen X."/>
        </authorList>
    </citation>
    <scope>NUCLEOTIDE SEQUENCE [LARGE SCALE GENOMIC DNA]</scope>
    <source>
        <strain evidence="5 6">YIM 101343</strain>
    </source>
</reference>
<accession>A0A430HZ33</accession>
<dbReference type="Proteomes" id="UP000274907">
    <property type="component" value="Unassembled WGS sequence"/>
</dbReference>
<dbReference type="InterPro" id="IPR018060">
    <property type="entry name" value="HTH_AraC"/>
</dbReference>
<comment type="caution">
    <text evidence="5">The sequence shown here is derived from an EMBL/GenBank/DDBJ whole genome shotgun (WGS) entry which is preliminary data.</text>
</comment>
<protein>
    <submittedName>
        <fullName evidence="5">Helix-turn-helix domain-containing protein</fullName>
    </submittedName>
</protein>
<dbReference type="InterPro" id="IPR020449">
    <property type="entry name" value="Tscrpt_reg_AraC-type_HTH"/>
</dbReference>
<name>A0A430HZ33_9CORY</name>
<keyword evidence="2" id="KW-0238">DNA-binding</keyword>
<dbReference type="Pfam" id="PF14525">
    <property type="entry name" value="AraC_binding_2"/>
    <property type="match status" value="1"/>
</dbReference>
<evidence type="ECO:0000313" key="6">
    <source>
        <dbReference type="Proteomes" id="UP000274907"/>
    </source>
</evidence>
<dbReference type="InterPro" id="IPR050204">
    <property type="entry name" value="AraC_XylS_family_regulators"/>
</dbReference>
<organism evidence="5 6">
    <name type="scientific">Corynebacterium hylobatis</name>
    <dbReference type="NCBI Taxonomy" id="1859290"/>
    <lineage>
        <taxon>Bacteria</taxon>
        <taxon>Bacillati</taxon>
        <taxon>Actinomycetota</taxon>
        <taxon>Actinomycetes</taxon>
        <taxon>Mycobacteriales</taxon>
        <taxon>Corynebacteriaceae</taxon>
        <taxon>Corynebacterium</taxon>
    </lineage>
</organism>
<dbReference type="SMART" id="SM00342">
    <property type="entry name" value="HTH_ARAC"/>
    <property type="match status" value="1"/>
</dbReference>
<dbReference type="PROSITE" id="PS01124">
    <property type="entry name" value="HTH_ARAC_FAMILY_2"/>
    <property type="match status" value="1"/>
</dbReference>
<dbReference type="RefSeq" id="WP_126120484.1">
    <property type="nucleotide sequence ID" value="NZ_RXHJ01000006.1"/>
</dbReference>
<keyword evidence="6" id="KW-1185">Reference proteome</keyword>
<dbReference type="PROSITE" id="PS00041">
    <property type="entry name" value="HTH_ARAC_FAMILY_1"/>
    <property type="match status" value="1"/>
</dbReference>
<dbReference type="AlphaFoldDB" id="A0A430HZ33"/>
<sequence>MSSVLDTRSVPPHDRQNYWSCGIAEHFFPIHIEAEGVAPLDLRLASGQIGPVGIRFIQGLPHRVTRTPGMITAADPQCILLYLLIRGVVHLEQDDRSCVLQPGDLACQDTSSPSVFESRENFEVLVFSVPKWFIGGHANKITQHTATRVGRDEGRLSLLAAPFLINLARTVSSSSRLPLRDGNSAAEMLLSMLNCLFDEEEIVSGHSHPEDLFTRMQLYAMEHLDDPHLGPEKIAQAHFVSTRYVHKLFASSGSGVSAWIRQRRLEGASEELRCSPATPVSTIAVKWGYRNPGSFSRAFRERFGYAPREARQISEITGDSYQ</sequence>
<keyword evidence="3" id="KW-0804">Transcription</keyword>
<dbReference type="InterPro" id="IPR009057">
    <property type="entry name" value="Homeodomain-like_sf"/>
</dbReference>